<protein>
    <recommendedName>
        <fullName evidence="1">Copper chaperone CopZ</fullName>
    </recommendedName>
</protein>
<evidence type="ECO:0000256" key="3">
    <source>
        <dbReference type="ARBA" id="ARBA00023008"/>
    </source>
</evidence>
<evidence type="ECO:0000256" key="2">
    <source>
        <dbReference type="ARBA" id="ARBA00022723"/>
    </source>
</evidence>
<organism evidence="5 6">
    <name type="scientific">Tetragenococcus muriaticus 3MR10-3</name>
    <dbReference type="NCBI Taxonomy" id="1302648"/>
    <lineage>
        <taxon>Bacteria</taxon>
        <taxon>Bacillati</taxon>
        <taxon>Bacillota</taxon>
        <taxon>Bacilli</taxon>
        <taxon>Lactobacillales</taxon>
        <taxon>Enterococcaceae</taxon>
        <taxon>Tetragenococcus</taxon>
    </lineage>
</organism>
<dbReference type="NCBIfam" id="NF033794">
    <property type="entry name" value="chaper_CopZ_Eh"/>
    <property type="match status" value="1"/>
</dbReference>
<dbReference type="NCBIfam" id="TIGR00003">
    <property type="entry name" value="copper ion binding protein"/>
    <property type="match status" value="1"/>
</dbReference>
<dbReference type="AlphaFoldDB" id="A0A091C287"/>
<dbReference type="InterPro" id="IPR006122">
    <property type="entry name" value="HMA_Cu_ion-bd"/>
</dbReference>
<dbReference type="PRINTS" id="PR00946">
    <property type="entry name" value="HGSCAVENGER"/>
</dbReference>
<dbReference type="Proteomes" id="UP000029381">
    <property type="component" value="Unassembled WGS sequence"/>
</dbReference>
<evidence type="ECO:0000313" key="6">
    <source>
        <dbReference type="Proteomes" id="UP000029381"/>
    </source>
</evidence>
<feature type="domain" description="HMA" evidence="4">
    <location>
        <begin position="1"/>
        <end position="67"/>
    </location>
</feature>
<dbReference type="InterPro" id="IPR006121">
    <property type="entry name" value="HMA_dom"/>
</dbReference>
<sequence length="69" mass="7822">MKQKFSIEDMNCNHCVTSIEKAINELPGIQKVSIHLKRKNGVVKFDDTQIDSNQIAKKIIDTGYTAKLM</sequence>
<dbReference type="Pfam" id="PF00403">
    <property type="entry name" value="HMA"/>
    <property type="match status" value="1"/>
</dbReference>
<gene>
    <name evidence="5" type="ORF">TMU3MR103_0761</name>
</gene>
<evidence type="ECO:0000259" key="4">
    <source>
        <dbReference type="PROSITE" id="PS50846"/>
    </source>
</evidence>
<dbReference type="PROSITE" id="PS50846">
    <property type="entry name" value="HMA_2"/>
    <property type="match status" value="1"/>
</dbReference>
<dbReference type="EMBL" id="JPVT01000066">
    <property type="protein sequence ID" value="KFN91936.1"/>
    <property type="molecule type" value="Genomic_DNA"/>
</dbReference>
<dbReference type="InterPro" id="IPR017969">
    <property type="entry name" value="Heavy-metal-associated_CS"/>
</dbReference>
<dbReference type="InterPro" id="IPR001802">
    <property type="entry name" value="MerP/CopZ"/>
</dbReference>
<name>A0A091C287_9ENTE</name>
<dbReference type="FunFam" id="3.30.70.100:FF:000001">
    <property type="entry name" value="ATPase copper transporting beta"/>
    <property type="match status" value="1"/>
</dbReference>
<dbReference type="InterPro" id="IPR036163">
    <property type="entry name" value="HMA_dom_sf"/>
</dbReference>
<comment type="caution">
    <text evidence="5">The sequence shown here is derived from an EMBL/GenBank/DDBJ whole genome shotgun (WGS) entry which is preliminary data.</text>
</comment>
<evidence type="ECO:0000256" key="1">
    <source>
        <dbReference type="ARBA" id="ARBA00015313"/>
    </source>
</evidence>
<dbReference type="RefSeq" id="WP_028789952.1">
    <property type="nucleotide sequence ID" value="NZ_JPVT01000066.1"/>
</dbReference>
<dbReference type="PROSITE" id="PS01047">
    <property type="entry name" value="HMA_1"/>
    <property type="match status" value="1"/>
</dbReference>
<accession>A0A091C287</accession>
<dbReference type="CDD" id="cd00371">
    <property type="entry name" value="HMA"/>
    <property type="match status" value="1"/>
</dbReference>
<dbReference type="PANTHER" id="PTHR46594">
    <property type="entry name" value="P-TYPE CATION-TRANSPORTING ATPASE"/>
    <property type="match status" value="1"/>
</dbReference>
<dbReference type="PANTHER" id="PTHR46594:SF4">
    <property type="entry name" value="P-TYPE CATION-TRANSPORTING ATPASE"/>
    <property type="match status" value="1"/>
</dbReference>
<keyword evidence="3" id="KW-0186">Copper</keyword>
<keyword evidence="6" id="KW-1185">Reference proteome</keyword>
<proteinExistence type="predicted"/>
<dbReference type="GO" id="GO:0005507">
    <property type="term" value="F:copper ion binding"/>
    <property type="evidence" value="ECO:0007669"/>
    <property type="project" value="InterPro"/>
</dbReference>
<dbReference type="PATRIC" id="fig|1302648.3.peg.740"/>
<reference evidence="5 6" key="1">
    <citation type="submission" date="2014-08" db="EMBL/GenBank/DDBJ databases">
        <title>Genome sequence of Tetragenococcus muriaticus.</title>
        <authorList>
            <person name="Chuea-nongthon C."/>
            <person name="Rodtong S."/>
            <person name="Yongsawatdigul J."/>
            <person name="Steele J.L."/>
            <person name="Liu X.-y."/>
            <person name="Speers J."/>
            <person name="Glasner J.D."/>
            <person name="Neeno-Eckwall E.C."/>
        </authorList>
    </citation>
    <scope>NUCLEOTIDE SEQUENCE [LARGE SCALE GENOMIC DNA]</scope>
    <source>
        <strain evidence="5 6">3MR10-3</strain>
    </source>
</reference>
<dbReference type="Gene3D" id="3.30.70.100">
    <property type="match status" value="1"/>
</dbReference>
<evidence type="ECO:0000313" key="5">
    <source>
        <dbReference type="EMBL" id="KFN91936.1"/>
    </source>
</evidence>
<dbReference type="SUPFAM" id="SSF55008">
    <property type="entry name" value="HMA, heavy metal-associated domain"/>
    <property type="match status" value="1"/>
</dbReference>
<keyword evidence="2" id="KW-0479">Metal-binding</keyword>